<feature type="compositionally biased region" description="Basic residues" evidence="1">
    <location>
        <begin position="118"/>
        <end position="140"/>
    </location>
</feature>
<dbReference type="Proteomes" id="UP000199695">
    <property type="component" value="Unassembled WGS sequence"/>
</dbReference>
<gene>
    <name evidence="2" type="ORF">SAMN05444955_10621</name>
</gene>
<sequence length="140" mass="15958">MGEERNHMDSLDGRTGGMKKGSLAQGEEAEKKRRGGKATSKEQEKNRQNSAADGFPENTTDLGSLDSLAKTNLSFTPPENELSGDVNAQENKQGSSFKKKIRELNKQILSLKKQLFTLKKRRKRLRNKRRNKKKKSDRRR</sequence>
<name>A0A1H8DZ39_9BACL</name>
<protein>
    <submittedName>
        <fullName evidence="2">Uncharacterized protein</fullName>
    </submittedName>
</protein>
<evidence type="ECO:0000313" key="3">
    <source>
        <dbReference type="Proteomes" id="UP000199695"/>
    </source>
</evidence>
<feature type="compositionally biased region" description="Basic and acidic residues" evidence="1">
    <location>
        <begin position="1"/>
        <end position="12"/>
    </location>
</feature>
<evidence type="ECO:0000313" key="2">
    <source>
        <dbReference type="EMBL" id="SEN11798.1"/>
    </source>
</evidence>
<dbReference type="AlphaFoldDB" id="A0A1H8DZ39"/>
<evidence type="ECO:0000256" key="1">
    <source>
        <dbReference type="SAM" id="MobiDB-lite"/>
    </source>
</evidence>
<organism evidence="2 3">
    <name type="scientific">Lihuaxuella thermophila</name>
    <dbReference type="NCBI Taxonomy" id="1173111"/>
    <lineage>
        <taxon>Bacteria</taxon>
        <taxon>Bacillati</taxon>
        <taxon>Bacillota</taxon>
        <taxon>Bacilli</taxon>
        <taxon>Bacillales</taxon>
        <taxon>Thermoactinomycetaceae</taxon>
        <taxon>Lihuaxuella</taxon>
    </lineage>
</organism>
<reference evidence="2 3" key="1">
    <citation type="submission" date="2016-10" db="EMBL/GenBank/DDBJ databases">
        <authorList>
            <person name="de Groot N.N."/>
        </authorList>
    </citation>
    <scope>NUCLEOTIDE SEQUENCE [LARGE SCALE GENOMIC DNA]</scope>
    <source>
        <strain evidence="2 3">DSM 46701</strain>
    </source>
</reference>
<keyword evidence="3" id="KW-1185">Reference proteome</keyword>
<dbReference type="RefSeq" id="WP_089967071.1">
    <property type="nucleotide sequence ID" value="NZ_FOCQ01000006.1"/>
</dbReference>
<dbReference type="EMBL" id="FOCQ01000006">
    <property type="protein sequence ID" value="SEN11798.1"/>
    <property type="molecule type" value="Genomic_DNA"/>
</dbReference>
<feature type="region of interest" description="Disordered" evidence="1">
    <location>
        <begin position="114"/>
        <end position="140"/>
    </location>
</feature>
<feature type="compositionally biased region" description="Polar residues" evidence="1">
    <location>
        <begin position="86"/>
        <end position="96"/>
    </location>
</feature>
<accession>A0A1H8DZ39</accession>
<proteinExistence type="predicted"/>
<feature type="region of interest" description="Disordered" evidence="1">
    <location>
        <begin position="1"/>
        <end position="98"/>
    </location>
</feature>